<keyword evidence="2" id="KW-1185">Reference proteome</keyword>
<dbReference type="EMBL" id="FOMO01000006">
    <property type="protein sequence ID" value="SFD97988.1"/>
    <property type="molecule type" value="Genomic_DNA"/>
</dbReference>
<proteinExistence type="predicted"/>
<dbReference type="GO" id="GO:0030254">
    <property type="term" value="P:protein secretion by the type III secretion system"/>
    <property type="evidence" value="ECO:0007669"/>
    <property type="project" value="InterPro"/>
</dbReference>
<gene>
    <name evidence="1" type="ORF">SAMN05216372_106181</name>
</gene>
<reference evidence="2" key="1">
    <citation type="submission" date="2016-10" db="EMBL/GenBank/DDBJ databases">
        <authorList>
            <person name="Varghese N."/>
            <person name="Submissions S."/>
        </authorList>
    </citation>
    <scope>NUCLEOTIDE SEQUENCE [LARGE SCALE GENOMIC DNA]</scope>
    <source>
        <strain evidence="2">JCM 2783</strain>
    </source>
</reference>
<name>A0A1I1WUD7_PSEOC</name>
<dbReference type="Proteomes" id="UP000243950">
    <property type="component" value="Unassembled WGS sequence"/>
</dbReference>
<dbReference type="AlphaFoldDB" id="A0A1I1WUD7"/>
<dbReference type="RefSeq" id="WP_093505428.1">
    <property type="nucleotide sequence ID" value="NZ_BSSG01000006.1"/>
</dbReference>
<dbReference type="InterPro" id="IPR012670">
    <property type="entry name" value="T3SS_YscI/HrpB"/>
</dbReference>
<dbReference type="NCBIfam" id="TIGR02497">
    <property type="entry name" value="yscI_hrpB_dom"/>
    <property type="match status" value="1"/>
</dbReference>
<accession>A0A1I1WUD7</accession>
<evidence type="ECO:0000313" key="1">
    <source>
        <dbReference type="EMBL" id="SFD97988.1"/>
    </source>
</evidence>
<evidence type="ECO:0000313" key="2">
    <source>
        <dbReference type="Proteomes" id="UP000243950"/>
    </source>
</evidence>
<dbReference type="Pfam" id="PF17001">
    <property type="entry name" value="T3SS_basalb_I"/>
    <property type="match status" value="1"/>
</dbReference>
<protein>
    <submittedName>
        <fullName evidence="1">Type III secretion apparatus protein, YscI/HrpB, C-terminal domain-containing protein</fullName>
    </submittedName>
</protein>
<organism evidence="1 2">
    <name type="scientific">Pseudomonas straminea</name>
    <dbReference type="NCBI Taxonomy" id="47882"/>
    <lineage>
        <taxon>Bacteria</taxon>
        <taxon>Pseudomonadati</taxon>
        <taxon>Pseudomonadota</taxon>
        <taxon>Gammaproteobacteria</taxon>
        <taxon>Pseudomonadales</taxon>
        <taxon>Pseudomonadaceae</taxon>
        <taxon>Phytopseudomonas</taxon>
    </lineage>
</organism>
<sequence length="124" mass="13270">MSISAMDDLKKVVKNGGLELEQGLVNEPSRADIELFNSLMRGAAVEEPSQSGAFLAEAVGGRMGSVDRLSDDAMRSMKQAVMDNDPTSIAKMSRALSQYSLEMAITTKAISKGGQAIEKLTNMQ</sequence>